<feature type="domain" description="PAS" evidence="3">
    <location>
        <begin position="260"/>
        <end position="329"/>
    </location>
</feature>
<dbReference type="PROSITE" id="PS50110">
    <property type="entry name" value="RESPONSE_REGULATORY"/>
    <property type="match status" value="1"/>
</dbReference>
<dbReference type="PROSITE" id="PS50113">
    <property type="entry name" value="PAC"/>
    <property type="match status" value="1"/>
</dbReference>
<dbReference type="Gene3D" id="3.30.450.20">
    <property type="entry name" value="PAS domain"/>
    <property type="match status" value="2"/>
</dbReference>
<evidence type="ECO:0000259" key="4">
    <source>
        <dbReference type="PROSITE" id="PS50113"/>
    </source>
</evidence>
<dbReference type="InterPro" id="IPR035965">
    <property type="entry name" value="PAS-like_dom_sf"/>
</dbReference>
<name>B9XEJ3_PEDPL</name>
<dbReference type="OrthoDB" id="9808843at2"/>
<dbReference type="Pfam" id="PF00989">
    <property type="entry name" value="PAS"/>
    <property type="match status" value="1"/>
</dbReference>
<feature type="modified residue" description="4-aspartylphosphate" evidence="1">
    <location>
        <position position="56"/>
    </location>
</feature>
<protein>
    <submittedName>
        <fullName evidence="5">Putative PAS/PAC sensor protein</fullName>
    </submittedName>
</protein>
<feature type="domain" description="PAS" evidence="3">
    <location>
        <begin position="139"/>
        <end position="184"/>
    </location>
</feature>
<sequence>MKGPLRILHLEDDPLDGELIRRMLQSAGLVRECVRVETADAFAAALEQPFDFILSDFTLPGFNGMNALEMAHSKLPDAPFIFVSGTIEEELAVESLKQGATDYVFKNRLSRLIPSVRRAMQAAGEREESRRAEEAMRQSEYKYRQLFESLSDAAFLIEPQSGRILDTNKQGEQLLGRTRGEIVGLKQDKIHIPEKFEDCRNCFRVAAEQGTTLDCEAEVIGKDGALIPVHIRAAPILLYGRNLMLALYRDITERKRAEERMHEQARLLDLDPDAIIVQDMEDRIQFWNQGATSLYQWTSEEVLGRETSRLLYHDLSEFEAAKQIVMERGEWSGELHQITRDNHEVVVFSRWKVVRNEAGQPRSILLVNTDISQHPSNRLAGDRIAADHLPLRL</sequence>
<dbReference type="CDD" id="cd00156">
    <property type="entry name" value="REC"/>
    <property type="match status" value="1"/>
</dbReference>
<keyword evidence="1" id="KW-0597">Phosphoprotein</keyword>
<dbReference type="SUPFAM" id="SSF52172">
    <property type="entry name" value="CheY-like"/>
    <property type="match status" value="1"/>
</dbReference>
<dbReference type="InterPro" id="IPR000014">
    <property type="entry name" value="PAS"/>
</dbReference>
<keyword evidence="6" id="KW-1185">Reference proteome</keyword>
<dbReference type="PANTHER" id="PTHR44757">
    <property type="entry name" value="DIGUANYLATE CYCLASE DGCP"/>
    <property type="match status" value="1"/>
</dbReference>
<dbReference type="RefSeq" id="WP_007414241.1">
    <property type="nucleotide sequence ID" value="NZ_ABOX02000008.1"/>
</dbReference>
<evidence type="ECO:0000259" key="2">
    <source>
        <dbReference type="PROSITE" id="PS50110"/>
    </source>
</evidence>
<dbReference type="SMART" id="SM00091">
    <property type="entry name" value="PAS"/>
    <property type="match status" value="2"/>
</dbReference>
<dbReference type="PANTHER" id="PTHR44757:SF2">
    <property type="entry name" value="BIOFILM ARCHITECTURE MAINTENANCE PROTEIN MBAA"/>
    <property type="match status" value="1"/>
</dbReference>
<dbReference type="InterPro" id="IPR052155">
    <property type="entry name" value="Biofilm_reg_signaling"/>
</dbReference>
<dbReference type="InterPro" id="IPR001789">
    <property type="entry name" value="Sig_transdc_resp-reg_receiver"/>
</dbReference>
<dbReference type="GO" id="GO:0000160">
    <property type="term" value="P:phosphorelay signal transduction system"/>
    <property type="evidence" value="ECO:0007669"/>
    <property type="project" value="InterPro"/>
</dbReference>
<dbReference type="CDD" id="cd00130">
    <property type="entry name" value="PAS"/>
    <property type="match status" value="2"/>
</dbReference>
<dbReference type="InterPro" id="IPR001610">
    <property type="entry name" value="PAC"/>
</dbReference>
<evidence type="ECO:0000259" key="3">
    <source>
        <dbReference type="PROSITE" id="PS50112"/>
    </source>
</evidence>
<dbReference type="NCBIfam" id="TIGR00229">
    <property type="entry name" value="sensory_box"/>
    <property type="match status" value="2"/>
</dbReference>
<dbReference type="GO" id="GO:0006355">
    <property type="term" value="P:regulation of DNA-templated transcription"/>
    <property type="evidence" value="ECO:0007669"/>
    <property type="project" value="InterPro"/>
</dbReference>
<proteinExistence type="predicted"/>
<gene>
    <name evidence="5" type="ORF">Cflav_PD4747</name>
</gene>
<dbReference type="EMBL" id="ABOX02000008">
    <property type="protein sequence ID" value="EEF61707.1"/>
    <property type="molecule type" value="Genomic_DNA"/>
</dbReference>
<dbReference type="SMART" id="SM00086">
    <property type="entry name" value="PAC"/>
    <property type="match status" value="2"/>
</dbReference>
<evidence type="ECO:0000313" key="6">
    <source>
        <dbReference type="Proteomes" id="UP000003688"/>
    </source>
</evidence>
<dbReference type="Pfam" id="PF00072">
    <property type="entry name" value="Response_reg"/>
    <property type="match status" value="1"/>
</dbReference>
<reference evidence="5 6" key="1">
    <citation type="journal article" date="2011" name="J. Bacteriol.">
        <title>Genome sequence of 'Pedosphaera parvula' Ellin514, an aerobic Verrucomicrobial isolate from pasture soil.</title>
        <authorList>
            <person name="Kant R."/>
            <person name="van Passel M.W."/>
            <person name="Sangwan P."/>
            <person name="Palva A."/>
            <person name="Lucas S."/>
            <person name="Copeland A."/>
            <person name="Lapidus A."/>
            <person name="Glavina Del Rio T."/>
            <person name="Dalin E."/>
            <person name="Tice H."/>
            <person name="Bruce D."/>
            <person name="Goodwin L."/>
            <person name="Pitluck S."/>
            <person name="Chertkov O."/>
            <person name="Larimer F.W."/>
            <person name="Land M.L."/>
            <person name="Hauser L."/>
            <person name="Brettin T.S."/>
            <person name="Detter J.C."/>
            <person name="Han S."/>
            <person name="de Vos W.M."/>
            <person name="Janssen P.H."/>
            <person name="Smidt H."/>
        </authorList>
    </citation>
    <scope>NUCLEOTIDE SEQUENCE [LARGE SCALE GENOMIC DNA]</scope>
    <source>
        <strain evidence="5 6">Ellin514</strain>
    </source>
</reference>
<dbReference type="AlphaFoldDB" id="B9XEJ3"/>
<evidence type="ECO:0000256" key="1">
    <source>
        <dbReference type="PROSITE-ProRule" id="PRU00169"/>
    </source>
</evidence>
<evidence type="ECO:0000313" key="5">
    <source>
        <dbReference type="EMBL" id="EEF61707.1"/>
    </source>
</evidence>
<dbReference type="SMART" id="SM00448">
    <property type="entry name" value="REC"/>
    <property type="match status" value="1"/>
</dbReference>
<dbReference type="Proteomes" id="UP000003688">
    <property type="component" value="Unassembled WGS sequence"/>
</dbReference>
<feature type="domain" description="Response regulatory" evidence="2">
    <location>
        <begin position="6"/>
        <end position="121"/>
    </location>
</feature>
<dbReference type="InterPro" id="IPR000700">
    <property type="entry name" value="PAS-assoc_C"/>
</dbReference>
<feature type="domain" description="PAC" evidence="4">
    <location>
        <begin position="213"/>
        <end position="263"/>
    </location>
</feature>
<accession>B9XEJ3</accession>
<dbReference type="InterPro" id="IPR011006">
    <property type="entry name" value="CheY-like_superfamily"/>
</dbReference>
<dbReference type="Pfam" id="PF13426">
    <property type="entry name" value="PAS_9"/>
    <property type="match status" value="1"/>
</dbReference>
<dbReference type="SUPFAM" id="SSF55785">
    <property type="entry name" value="PYP-like sensor domain (PAS domain)"/>
    <property type="match status" value="2"/>
</dbReference>
<organism evidence="5 6">
    <name type="scientific">Pedosphaera parvula (strain Ellin514)</name>
    <dbReference type="NCBI Taxonomy" id="320771"/>
    <lineage>
        <taxon>Bacteria</taxon>
        <taxon>Pseudomonadati</taxon>
        <taxon>Verrucomicrobiota</taxon>
        <taxon>Pedosphaerae</taxon>
        <taxon>Pedosphaerales</taxon>
        <taxon>Pedosphaeraceae</taxon>
        <taxon>Pedosphaera</taxon>
    </lineage>
</organism>
<dbReference type="Gene3D" id="3.40.50.2300">
    <property type="match status" value="1"/>
</dbReference>
<dbReference type="InterPro" id="IPR013767">
    <property type="entry name" value="PAS_fold"/>
</dbReference>
<dbReference type="PROSITE" id="PS50112">
    <property type="entry name" value="PAS"/>
    <property type="match status" value="2"/>
</dbReference>
<comment type="caution">
    <text evidence="5">The sequence shown here is derived from an EMBL/GenBank/DDBJ whole genome shotgun (WGS) entry which is preliminary data.</text>
</comment>
<dbReference type="STRING" id="320771.Cflav_PD4747"/>